<dbReference type="FunFam" id="3.40.1390.30:FF:000001">
    <property type="entry name" value="GTP cyclohydrolase 1 type 2"/>
    <property type="match status" value="1"/>
</dbReference>
<dbReference type="Gene3D" id="3.40.1390.30">
    <property type="entry name" value="NIF3 (NGG1p interacting factor 3)-like"/>
    <property type="match status" value="1"/>
</dbReference>
<dbReference type="AlphaFoldDB" id="A0A4P9XDX7"/>
<evidence type="ECO:0000256" key="2">
    <source>
        <dbReference type="PIRSR" id="PIRSR602678-1"/>
    </source>
</evidence>
<dbReference type="Pfam" id="PF01784">
    <property type="entry name" value="DUF34_NIF3"/>
    <property type="match status" value="1"/>
</dbReference>
<organism evidence="3 4">
    <name type="scientific">Caulochytrium protostelioides</name>
    <dbReference type="NCBI Taxonomy" id="1555241"/>
    <lineage>
        <taxon>Eukaryota</taxon>
        <taxon>Fungi</taxon>
        <taxon>Fungi incertae sedis</taxon>
        <taxon>Chytridiomycota</taxon>
        <taxon>Chytridiomycota incertae sedis</taxon>
        <taxon>Chytridiomycetes</taxon>
        <taxon>Caulochytriales</taxon>
        <taxon>Caulochytriaceae</taxon>
        <taxon>Caulochytrium</taxon>
    </lineage>
</organism>
<dbReference type="STRING" id="1555241.A0A4P9XDX7"/>
<evidence type="ECO:0000313" key="3">
    <source>
        <dbReference type="EMBL" id="RKP03341.1"/>
    </source>
</evidence>
<protein>
    <recommendedName>
        <fullName evidence="5">NGG1p interacting factor 3</fullName>
    </recommendedName>
</protein>
<dbReference type="GO" id="GO:0005739">
    <property type="term" value="C:mitochondrion"/>
    <property type="evidence" value="ECO:0007669"/>
    <property type="project" value="TreeGrafter"/>
</dbReference>
<dbReference type="OrthoDB" id="3345469at2759"/>
<dbReference type="GO" id="GO:0046872">
    <property type="term" value="F:metal ion binding"/>
    <property type="evidence" value="ECO:0007669"/>
    <property type="project" value="UniProtKB-KW"/>
</dbReference>
<evidence type="ECO:0000313" key="4">
    <source>
        <dbReference type="Proteomes" id="UP000274922"/>
    </source>
</evidence>
<dbReference type="InterPro" id="IPR002678">
    <property type="entry name" value="DUF34/NIF3"/>
</dbReference>
<name>A0A4P9XDX7_9FUNG</name>
<dbReference type="PANTHER" id="PTHR13799">
    <property type="entry name" value="NGG1 INTERACTING FACTOR 3"/>
    <property type="match status" value="1"/>
</dbReference>
<dbReference type="InterPro" id="IPR036069">
    <property type="entry name" value="DUF34/NIF3_sf"/>
</dbReference>
<sequence>MATRHNLVTRTVDAMRRLAPLRLADTSWDNVGLLIEAPTVRAEANRVMITNDLTNAVLEESLADKKVGMIISYHPPLFRAIKTITMADPKQAIAARCIEAGISVYSPHTALDAVEGGINDHLISLCGAGDVTCLTPAPGATEEDGELAGYGRRVTLKEPVTLDDLCLQVKRGLGLSYLRLAVAPRHRAEQSEPVSTVAVCAGSGSSVLLGKRADVFLTGEMSHHEVLAAVEAGTSVILCEHSNTERKYLQTTLCKSLNNVFAECGWQYSVVYSKSDEDPLKTV</sequence>
<feature type="binding site" evidence="2">
    <location>
        <position position="112"/>
    </location>
    <ligand>
        <name>a divalent metal cation</name>
        <dbReference type="ChEBI" id="CHEBI:60240"/>
        <label>1</label>
    </ligand>
</feature>
<evidence type="ECO:0008006" key="5">
    <source>
        <dbReference type="Google" id="ProtNLM"/>
    </source>
</evidence>
<accession>A0A4P9XDX7</accession>
<feature type="binding site" evidence="2">
    <location>
        <position position="74"/>
    </location>
    <ligand>
        <name>a divalent metal cation</name>
        <dbReference type="ChEBI" id="CHEBI:60240"/>
        <label>1</label>
    </ligand>
</feature>
<proteinExistence type="inferred from homology"/>
<keyword evidence="2" id="KW-0479">Metal-binding</keyword>
<dbReference type="Proteomes" id="UP000274922">
    <property type="component" value="Unassembled WGS sequence"/>
</dbReference>
<dbReference type="PANTHER" id="PTHR13799:SF13">
    <property type="entry name" value="NIF3-LIKE PROTEIN 1"/>
    <property type="match status" value="1"/>
</dbReference>
<reference evidence="4" key="1">
    <citation type="journal article" date="2018" name="Nat. Microbiol.">
        <title>Leveraging single-cell genomics to expand the fungal tree of life.</title>
        <authorList>
            <person name="Ahrendt S.R."/>
            <person name="Quandt C.A."/>
            <person name="Ciobanu D."/>
            <person name="Clum A."/>
            <person name="Salamov A."/>
            <person name="Andreopoulos B."/>
            <person name="Cheng J.F."/>
            <person name="Woyke T."/>
            <person name="Pelin A."/>
            <person name="Henrissat B."/>
            <person name="Reynolds N.K."/>
            <person name="Benny G.L."/>
            <person name="Smith M.E."/>
            <person name="James T.Y."/>
            <person name="Grigoriev I.V."/>
        </authorList>
    </citation>
    <scope>NUCLEOTIDE SEQUENCE [LARGE SCALE GENOMIC DNA]</scope>
    <source>
        <strain evidence="4">ATCC 52028</strain>
    </source>
</reference>
<feature type="binding site" evidence="2">
    <location>
        <position position="241"/>
    </location>
    <ligand>
        <name>a divalent metal cation</name>
        <dbReference type="ChEBI" id="CHEBI:60240"/>
        <label>1</label>
    </ligand>
</feature>
<keyword evidence="4" id="KW-1185">Reference proteome</keyword>
<dbReference type="NCBIfam" id="TIGR00486">
    <property type="entry name" value="YbgI_SA1388"/>
    <property type="match status" value="1"/>
</dbReference>
<gene>
    <name evidence="3" type="ORF">CXG81DRAFT_17086</name>
</gene>
<evidence type="ECO:0000256" key="1">
    <source>
        <dbReference type="ARBA" id="ARBA00006964"/>
    </source>
</evidence>
<comment type="similarity">
    <text evidence="1">Belongs to the GTP cyclohydrolase I type 2/NIF3 family.</text>
</comment>
<dbReference type="EMBL" id="ML014124">
    <property type="protein sequence ID" value="RKP03341.1"/>
    <property type="molecule type" value="Genomic_DNA"/>
</dbReference>
<dbReference type="SUPFAM" id="SSF102705">
    <property type="entry name" value="NIF3 (NGG1p interacting factor 3)-like"/>
    <property type="match status" value="1"/>
</dbReference>
<feature type="binding site" evidence="2">
    <location>
        <position position="245"/>
    </location>
    <ligand>
        <name>a divalent metal cation</name>
        <dbReference type="ChEBI" id="CHEBI:60240"/>
        <label>1</label>
    </ligand>
</feature>